<evidence type="ECO:0000313" key="2">
    <source>
        <dbReference type="Proteomes" id="UP000485058"/>
    </source>
</evidence>
<keyword evidence="2" id="KW-1185">Reference proteome</keyword>
<sequence>MASAVVSSADHLGKLLPESSDAPMLQQQKFTAAVDAAAAARARALVGWA</sequence>
<protein>
    <submittedName>
        <fullName evidence="1">Uncharacterized protein</fullName>
    </submittedName>
</protein>
<proteinExistence type="predicted"/>
<accession>A0A6A0A4E1</accession>
<feature type="non-terminal residue" evidence="1">
    <location>
        <position position="1"/>
    </location>
</feature>
<reference evidence="1 2" key="1">
    <citation type="submission" date="2020-02" db="EMBL/GenBank/DDBJ databases">
        <title>Draft genome sequence of Haematococcus lacustris strain NIES-144.</title>
        <authorList>
            <person name="Morimoto D."/>
            <person name="Nakagawa S."/>
            <person name="Yoshida T."/>
            <person name="Sawayama S."/>
        </authorList>
    </citation>
    <scope>NUCLEOTIDE SEQUENCE [LARGE SCALE GENOMIC DNA]</scope>
    <source>
        <strain evidence="1 2">NIES-144</strain>
    </source>
</reference>
<name>A0A6A0A4E1_HAELA</name>
<comment type="caution">
    <text evidence="1">The sequence shown here is derived from an EMBL/GenBank/DDBJ whole genome shotgun (WGS) entry which is preliminary data.</text>
</comment>
<dbReference type="Proteomes" id="UP000485058">
    <property type="component" value="Unassembled WGS sequence"/>
</dbReference>
<dbReference type="AlphaFoldDB" id="A0A6A0A4E1"/>
<dbReference type="EMBL" id="BLLF01002810">
    <property type="protein sequence ID" value="GFH25422.1"/>
    <property type="molecule type" value="Genomic_DNA"/>
</dbReference>
<gene>
    <name evidence="1" type="ORF">HaLaN_23376</name>
</gene>
<evidence type="ECO:0000313" key="1">
    <source>
        <dbReference type="EMBL" id="GFH25422.1"/>
    </source>
</evidence>
<organism evidence="1 2">
    <name type="scientific">Haematococcus lacustris</name>
    <name type="common">Green alga</name>
    <name type="synonym">Haematococcus pluvialis</name>
    <dbReference type="NCBI Taxonomy" id="44745"/>
    <lineage>
        <taxon>Eukaryota</taxon>
        <taxon>Viridiplantae</taxon>
        <taxon>Chlorophyta</taxon>
        <taxon>core chlorophytes</taxon>
        <taxon>Chlorophyceae</taxon>
        <taxon>CS clade</taxon>
        <taxon>Chlamydomonadales</taxon>
        <taxon>Haematococcaceae</taxon>
        <taxon>Haematococcus</taxon>
    </lineage>
</organism>